<dbReference type="KEGG" id="pur:AOC03_10340"/>
<organism evidence="2 3">
    <name type="scientific">Psychrobacter urativorans</name>
    <dbReference type="NCBI Taxonomy" id="45610"/>
    <lineage>
        <taxon>Bacteria</taxon>
        <taxon>Pseudomonadati</taxon>
        <taxon>Pseudomonadota</taxon>
        <taxon>Gammaproteobacteria</taxon>
        <taxon>Moraxellales</taxon>
        <taxon>Moraxellaceae</taxon>
        <taxon>Psychrobacter</taxon>
    </lineage>
</organism>
<reference evidence="2 3" key="1">
    <citation type="submission" date="2015-09" db="EMBL/GenBank/DDBJ databases">
        <title>Complete genome of Psychrobacter urativorans R10.10B.</title>
        <authorList>
            <person name="See-Too W.S."/>
            <person name="Chan K.G."/>
        </authorList>
    </citation>
    <scope>NUCLEOTIDE SEQUENCE [LARGE SCALE GENOMIC DNA]</scope>
    <source>
        <strain evidence="2 3">R10.10B</strain>
    </source>
</reference>
<dbReference type="Proteomes" id="UP000059847">
    <property type="component" value="Chromosome"/>
</dbReference>
<dbReference type="EMBL" id="CP012678">
    <property type="protein sequence ID" value="ALF60390.1"/>
    <property type="molecule type" value="Genomic_DNA"/>
</dbReference>
<dbReference type="STRING" id="45610.AOC03_10340"/>
<feature type="signal peptide" evidence="1">
    <location>
        <begin position="1"/>
        <end position="22"/>
    </location>
</feature>
<proteinExistence type="predicted"/>
<keyword evidence="3" id="KW-1185">Reference proteome</keyword>
<dbReference type="OrthoDB" id="6717498at2"/>
<evidence type="ECO:0000313" key="2">
    <source>
        <dbReference type="EMBL" id="ALF60390.1"/>
    </source>
</evidence>
<dbReference type="RefSeq" id="WP_062535745.1">
    <property type="nucleotide sequence ID" value="NZ_CP012678.1"/>
</dbReference>
<dbReference type="AlphaFoldDB" id="A0A0M4T3K1"/>
<keyword evidence="1" id="KW-0732">Signal</keyword>
<gene>
    <name evidence="2" type="ORF">AOC03_10340</name>
</gene>
<feature type="chain" id="PRO_5005801960" evidence="1">
    <location>
        <begin position="23"/>
        <end position="109"/>
    </location>
</feature>
<evidence type="ECO:0000256" key="1">
    <source>
        <dbReference type="SAM" id="SignalP"/>
    </source>
</evidence>
<protein>
    <submittedName>
        <fullName evidence="2">Uncharacterized protein</fullName>
    </submittedName>
</protein>
<accession>A0A0M4T3K1</accession>
<name>A0A0M4T3K1_9GAMM</name>
<evidence type="ECO:0000313" key="3">
    <source>
        <dbReference type="Proteomes" id="UP000059847"/>
    </source>
</evidence>
<sequence>MKLLQLLPIVFIGLIAMPQANAIDIKQDNINACINGAVKYKVADKATASKLCTCTIGVRSKMTIGQMWEIESYAQSKKDPSTLPYVKKMQKDLQQCTVGLDLKQPQKPA</sequence>